<dbReference type="EMBL" id="FPAS01000003">
    <property type="protein sequence ID" value="SFT75684.1"/>
    <property type="molecule type" value="Genomic_DNA"/>
</dbReference>
<protein>
    <submittedName>
        <fullName evidence="3">Adenylate cyclase</fullName>
    </submittedName>
</protein>
<evidence type="ECO:0000313" key="4">
    <source>
        <dbReference type="Proteomes" id="UP000236454"/>
    </source>
</evidence>
<dbReference type="PANTHER" id="PTHR40114">
    <property type="entry name" value="SLR0698 PROTEIN"/>
    <property type="match status" value="1"/>
</dbReference>
<dbReference type="InterPro" id="IPR012042">
    <property type="entry name" value="NeuTTM/CthTTM-like"/>
</dbReference>
<dbReference type="InterPro" id="IPR023577">
    <property type="entry name" value="CYTH_domain"/>
</dbReference>
<evidence type="ECO:0000259" key="2">
    <source>
        <dbReference type="PROSITE" id="PS51707"/>
    </source>
</evidence>
<dbReference type="PROSITE" id="PS51707">
    <property type="entry name" value="CYTH"/>
    <property type="match status" value="1"/>
</dbReference>
<dbReference type="SUPFAM" id="SSF55154">
    <property type="entry name" value="CYTH-like phosphatases"/>
    <property type="match status" value="1"/>
</dbReference>
<feature type="active site" description="Proton acceptor" evidence="1">
    <location>
        <position position="34"/>
    </location>
</feature>
<gene>
    <name evidence="3" type="ORF">SAMN05216474_2198</name>
</gene>
<dbReference type="PIRSF" id="PIRSF016487">
    <property type="entry name" value="CYTH_UCP016487"/>
    <property type="match status" value="1"/>
</dbReference>
<dbReference type="OrthoDB" id="9805588at2"/>
<organism evidence="3 4">
    <name type="scientific">Lishizhenia tianjinensis</name>
    <dbReference type="NCBI Taxonomy" id="477690"/>
    <lineage>
        <taxon>Bacteria</taxon>
        <taxon>Pseudomonadati</taxon>
        <taxon>Bacteroidota</taxon>
        <taxon>Flavobacteriia</taxon>
        <taxon>Flavobacteriales</taxon>
        <taxon>Crocinitomicaceae</taxon>
        <taxon>Lishizhenia</taxon>
    </lineage>
</organism>
<dbReference type="Gene3D" id="2.40.320.10">
    <property type="entry name" value="Hypothetical Protein Pfu-838710-001"/>
    <property type="match status" value="1"/>
</dbReference>
<dbReference type="PANTHER" id="PTHR40114:SF1">
    <property type="entry name" value="SLR0698 PROTEIN"/>
    <property type="match status" value="1"/>
</dbReference>
<dbReference type="Proteomes" id="UP000236454">
    <property type="component" value="Unassembled WGS sequence"/>
</dbReference>
<dbReference type="CDD" id="cd07891">
    <property type="entry name" value="CYTH-like_CthTTM-like_1"/>
    <property type="match status" value="1"/>
</dbReference>
<evidence type="ECO:0000313" key="3">
    <source>
        <dbReference type="EMBL" id="SFT75684.1"/>
    </source>
</evidence>
<dbReference type="AlphaFoldDB" id="A0A1I7ALD2"/>
<proteinExistence type="predicted"/>
<evidence type="ECO:0000256" key="1">
    <source>
        <dbReference type="PIRSR" id="PIRSR016487-1"/>
    </source>
</evidence>
<dbReference type="SMART" id="SM01118">
    <property type="entry name" value="CYTH"/>
    <property type="match status" value="1"/>
</dbReference>
<dbReference type="Pfam" id="PF01928">
    <property type="entry name" value="CYTH"/>
    <property type="match status" value="1"/>
</dbReference>
<accession>A0A1I7ALD2</accession>
<sequence>MGKEIERKFLVDKAKWETFKKDLKAEKVQMIQAYIGRTALQTSPVRIKSKAGKESAYFTIKGNTKGITRSEFEYEIPVADAKAMIAEFCSKHIDKVRFTFDFQGTTWEVDEFTSPKAGLILAEVELKTENEEVEYPDFITQDVSTDPQYFNVNML</sequence>
<reference evidence="3 4" key="1">
    <citation type="submission" date="2016-10" db="EMBL/GenBank/DDBJ databases">
        <authorList>
            <person name="de Groot N.N."/>
        </authorList>
    </citation>
    <scope>NUCLEOTIDE SEQUENCE [LARGE SCALE GENOMIC DNA]</scope>
    <source>
        <strain evidence="3 4">CGMCC 1.7005</strain>
    </source>
</reference>
<keyword evidence="4" id="KW-1185">Reference proteome</keyword>
<dbReference type="RefSeq" id="WP_090249404.1">
    <property type="nucleotide sequence ID" value="NZ_FPAS01000003.1"/>
</dbReference>
<feature type="domain" description="CYTH" evidence="2">
    <location>
        <begin position="2"/>
        <end position="155"/>
    </location>
</feature>
<name>A0A1I7ALD2_9FLAO</name>
<dbReference type="InterPro" id="IPR033469">
    <property type="entry name" value="CYTH-like_dom_sf"/>
</dbReference>
<dbReference type="STRING" id="477690.SAMN05216474_2198"/>